<evidence type="ECO:0000259" key="1">
    <source>
        <dbReference type="PROSITE" id="PS50995"/>
    </source>
</evidence>
<reference evidence="2 3" key="1">
    <citation type="journal article" date="2019" name="Int. J. Syst. Evol. Microbiol.">
        <title>The Global Catalogue of Microorganisms (GCM) 10K type strain sequencing project: providing services to taxonomists for standard genome sequencing and annotation.</title>
        <authorList>
            <consortium name="The Broad Institute Genomics Platform"/>
            <consortium name="The Broad Institute Genome Sequencing Center for Infectious Disease"/>
            <person name="Wu L."/>
            <person name="Ma J."/>
        </authorList>
    </citation>
    <scope>NUCLEOTIDE SEQUENCE [LARGE SCALE GENOMIC DNA]</scope>
    <source>
        <strain evidence="2 3">JCM 14319</strain>
    </source>
</reference>
<keyword evidence="2" id="KW-0238">DNA-binding</keyword>
<evidence type="ECO:0000313" key="3">
    <source>
        <dbReference type="Proteomes" id="UP001500506"/>
    </source>
</evidence>
<dbReference type="InterPro" id="IPR000835">
    <property type="entry name" value="HTH_MarR-typ"/>
</dbReference>
<dbReference type="SMART" id="SM00347">
    <property type="entry name" value="HTH_MARR"/>
    <property type="match status" value="1"/>
</dbReference>
<dbReference type="Proteomes" id="UP001500506">
    <property type="component" value="Unassembled WGS sequence"/>
</dbReference>
<organism evidence="2 3">
    <name type="scientific">Agromyces humatus</name>
    <dbReference type="NCBI Taxonomy" id="279573"/>
    <lineage>
        <taxon>Bacteria</taxon>
        <taxon>Bacillati</taxon>
        <taxon>Actinomycetota</taxon>
        <taxon>Actinomycetes</taxon>
        <taxon>Micrococcales</taxon>
        <taxon>Microbacteriaceae</taxon>
        <taxon>Agromyces</taxon>
    </lineage>
</organism>
<name>A0ABN2KZR0_9MICO</name>
<dbReference type="PANTHER" id="PTHR33164:SF99">
    <property type="entry name" value="MARR FAMILY REGULATORY PROTEIN"/>
    <property type="match status" value="1"/>
</dbReference>
<dbReference type="SUPFAM" id="SSF46785">
    <property type="entry name" value="Winged helix' DNA-binding domain"/>
    <property type="match status" value="1"/>
</dbReference>
<protein>
    <submittedName>
        <fullName evidence="2">Winged helix DNA-binding protein</fullName>
    </submittedName>
</protein>
<dbReference type="EMBL" id="BAAANH010000008">
    <property type="protein sequence ID" value="GAA1769550.1"/>
    <property type="molecule type" value="Genomic_DNA"/>
</dbReference>
<feature type="domain" description="HTH marR-type" evidence="1">
    <location>
        <begin position="14"/>
        <end position="148"/>
    </location>
</feature>
<dbReference type="InterPro" id="IPR036388">
    <property type="entry name" value="WH-like_DNA-bd_sf"/>
</dbReference>
<evidence type="ECO:0000313" key="2">
    <source>
        <dbReference type="EMBL" id="GAA1769550.1"/>
    </source>
</evidence>
<gene>
    <name evidence="2" type="ORF">GCM10009747_33370</name>
</gene>
<dbReference type="PANTHER" id="PTHR33164">
    <property type="entry name" value="TRANSCRIPTIONAL REGULATOR, MARR FAMILY"/>
    <property type="match status" value="1"/>
</dbReference>
<dbReference type="InterPro" id="IPR036390">
    <property type="entry name" value="WH_DNA-bd_sf"/>
</dbReference>
<proteinExistence type="predicted"/>
<accession>A0ABN2KZR0</accession>
<comment type="caution">
    <text evidence="2">The sequence shown here is derived from an EMBL/GenBank/DDBJ whole genome shotgun (WGS) entry which is preliminary data.</text>
</comment>
<dbReference type="PROSITE" id="PS50995">
    <property type="entry name" value="HTH_MARR_2"/>
    <property type="match status" value="1"/>
</dbReference>
<keyword evidence="3" id="KW-1185">Reference proteome</keyword>
<dbReference type="GO" id="GO:0003677">
    <property type="term" value="F:DNA binding"/>
    <property type="evidence" value="ECO:0007669"/>
    <property type="project" value="UniProtKB-KW"/>
</dbReference>
<sequence length="157" mass="16495">MYGDALREFAAASGDGVAHLLARASGITMGNALQRLAEMGHSSVRMAHLAVFSSLDPEGTRISDLAARAGISRQAMSMLVRDLEASGYVRSAPDPSDRRAIIVELDRRGAEFCRAAVVASAELDAAVEATVGRTEFEQIRRALQAIIGGAGPGPSTR</sequence>
<dbReference type="Gene3D" id="1.10.10.10">
    <property type="entry name" value="Winged helix-like DNA-binding domain superfamily/Winged helix DNA-binding domain"/>
    <property type="match status" value="1"/>
</dbReference>
<dbReference type="InterPro" id="IPR039422">
    <property type="entry name" value="MarR/SlyA-like"/>
</dbReference>
<dbReference type="Pfam" id="PF12802">
    <property type="entry name" value="MarR_2"/>
    <property type="match status" value="1"/>
</dbReference>